<feature type="compositionally biased region" description="Basic and acidic residues" evidence="7">
    <location>
        <begin position="522"/>
        <end position="535"/>
    </location>
</feature>
<keyword evidence="2 6" id="KW-0853">WD repeat</keyword>
<feature type="repeat" description="WD" evidence="6">
    <location>
        <begin position="92"/>
        <end position="133"/>
    </location>
</feature>
<dbReference type="Proteomes" id="UP001152759">
    <property type="component" value="Chromosome 5"/>
</dbReference>
<keyword evidence="9" id="KW-1185">Reference proteome</keyword>
<dbReference type="Pfam" id="PF00400">
    <property type="entry name" value="WD40"/>
    <property type="match status" value="3"/>
</dbReference>
<dbReference type="EMBL" id="OU963866">
    <property type="protein sequence ID" value="CAH0389853.1"/>
    <property type="molecule type" value="Genomic_DNA"/>
</dbReference>
<proteinExistence type="inferred from homology"/>
<evidence type="ECO:0000313" key="8">
    <source>
        <dbReference type="EMBL" id="CAH0389853.1"/>
    </source>
</evidence>
<gene>
    <name evidence="8" type="ORF">BEMITA_LOCUS8637</name>
</gene>
<dbReference type="GO" id="GO:0030674">
    <property type="term" value="F:protein-macromolecule adaptor activity"/>
    <property type="evidence" value="ECO:0007669"/>
    <property type="project" value="TreeGrafter"/>
</dbReference>
<dbReference type="PROSITE" id="PS50294">
    <property type="entry name" value="WD_REPEATS_REGION"/>
    <property type="match status" value="1"/>
</dbReference>
<evidence type="ECO:0000256" key="6">
    <source>
        <dbReference type="PROSITE-ProRule" id="PRU00221"/>
    </source>
</evidence>
<dbReference type="GO" id="GO:0043161">
    <property type="term" value="P:proteasome-mediated ubiquitin-dependent protein catabolic process"/>
    <property type="evidence" value="ECO:0007669"/>
    <property type="project" value="TreeGrafter"/>
</dbReference>
<protein>
    <submittedName>
        <fullName evidence="8">Uncharacterized protein</fullName>
    </submittedName>
</protein>
<comment type="similarity">
    <text evidence="5">Belongs to the WD repeat cdt2 family.</text>
</comment>
<evidence type="ECO:0000256" key="7">
    <source>
        <dbReference type="SAM" id="MobiDB-lite"/>
    </source>
</evidence>
<feature type="repeat" description="WD" evidence="6">
    <location>
        <begin position="205"/>
        <end position="240"/>
    </location>
</feature>
<dbReference type="PANTHER" id="PTHR22852:SF0">
    <property type="entry name" value="DENTICLELESS PROTEIN HOMOLOG"/>
    <property type="match status" value="1"/>
</dbReference>
<evidence type="ECO:0000256" key="2">
    <source>
        <dbReference type="ARBA" id="ARBA00022574"/>
    </source>
</evidence>
<evidence type="ECO:0000256" key="1">
    <source>
        <dbReference type="ARBA" id="ARBA00004906"/>
    </source>
</evidence>
<dbReference type="PROSITE" id="PS50082">
    <property type="entry name" value="WD_REPEATS_2"/>
    <property type="match status" value="3"/>
</dbReference>
<feature type="repeat" description="WD" evidence="6">
    <location>
        <begin position="317"/>
        <end position="342"/>
    </location>
</feature>
<reference evidence="8" key="1">
    <citation type="submission" date="2021-12" db="EMBL/GenBank/DDBJ databases">
        <authorList>
            <person name="King R."/>
        </authorList>
    </citation>
    <scope>NUCLEOTIDE SEQUENCE</scope>
</reference>
<dbReference type="SMART" id="SM00320">
    <property type="entry name" value="WD40"/>
    <property type="match status" value="7"/>
</dbReference>
<evidence type="ECO:0000256" key="5">
    <source>
        <dbReference type="ARBA" id="ARBA00038344"/>
    </source>
</evidence>
<feature type="region of interest" description="Disordered" evidence="7">
    <location>
        <begin position="485"/>
        <end position="545"/>
    </location>
</feature>
<dbReference type="GO" id="GO:0005634">
    <property type="term" value="C:nucleus"/>
    <property type="evidence" value="ECO:0007669"/>
    <property type="project" value="TreeGrafter"/>
</dbReference>
<name>A0A9P0AE77_BEMTA</name>
<dbReference type="SUPFAM" id="SSF50978">
    <property type="entry name" value="WD40 repeat-like"/>
    <property type="match status" value="1"/>
</dbReference>
<dbReference type="InterPro" id="IPR001680">
    <property type="entry name" value="WD40_rpt"/>
</dbReference>
<sequence>MLVSKLLKRTEGFRDSWNYDLAIKRLGLIQCRSEPPLQTAPIFCCKFCPTPGLTDILAYADEEGKVFILNTKSEENFNSRRNRNCDEVIASFVAHYNAIFDLAWSATSYRLLSASGDHAVHLWDVRTQECISVFNNCKKSIKTVLFEPESDNVFAVGGRDGNIYVCDIRENPAHTDGLLIECSGEIPQAHGSIGPMKRKRQNNVLPPRAESITNVCYQDEHHLISCADGDGLIKIWDLRNIRRRGPGLKPPQPYETLKHPGNNSLKGFTSLAVSPTGICLYASCYDSHIYCYNISTYDQEPMYSYTGHEGSSYYVKITLSPDGHYLLSGSKDSSAYIWRVDTSPWPIVTLPDHVGEVTAVAWSQDINSYFKIVACSDEPSPAIWRVETNITDKSSDLTVIRSAQTYEVPESAKIQPLPNLPLQYEKILKVLPVSEDPESKISFTECLPNLLYDKSHFFCREVKPRTAAPKQNWLTEITLNKLNRPYLTSQNDKKPKKLKISNGKNGPKTPKSIVKKSASKLSGKERKTSECHLSDSENSSKNTMESPKIIANASSSSSLTPAVNTLNLNLVTPERPSTARKEQHFNSQPSLSKVSSNQKTTPKSIQSLKGRRRKNSNDSRQINLLKYFQACSSP</sequence>
<dbReference type="InterPro" id="IPR051865">
    <property type="entry name" value="WD-repeat_CDT2_adapter"/>
</dbReference>
<comment type="pathway">
    <text evidence="1">Protein modification; protein ubiquitination.</text>
</comment>
<dbReference type="InterPro" id="IPR015943">
    <property type="entry name" value="WD40/YVTN_repeat-like_dom_sf"/>
</dbReference>
<dbReference type="InterPro" id="IPR019775">
    <property type="entry name" value="WD40_repeat_CS"/>
</dbReference>
<evidence type="ECO:0000256" key="3">
    <source>
        <dbReference type="ARBA" id="ARBA00022737"/>
    </source>
</evidence>
<feature type="region of interest" description="Disordered" evidence="7">
    <location>
        <begin position="575"/>
        <end position="621"/>
    </location>
</feature>
<dbReference type="AlphaFoldDB" id="A0A9P0AE77"/>
<keyword evidence="4" id="KW-0833">Ubl conjugation pathway</keyword>
<accession>A0A9P0AE77</accession>
<feature type="compositionally biased region" description="Polar residues" evidence="7">
    <location>
        <begin position="536"/>
        <end position="545"/>
    </location>
</feature>
<evidence type="ECO:0000313" key="9">
    <source>
        <dbReference type="Proteomes" id="UP001152759"/>
    </source>
</evidence>
<dbReference type="InterPro" id="IPR036322">
    <property type="entry name" value="WD40_repeat_dom_sf"/>
</dbReference>
<dbReference type="PANTHER" id="PTHR22852">
    <property type="entry name" value="LETHAL 2 DENTICLELESS PROTEIN RETINOIC ACID-REGULATED NUCLEAR MATRIX-ASSOCIATED PROTEIN"/>
    <property type="match status" value="1"/>
</dbReference>
<organism evidence="8 9">
    <name type="scientific">Bemisia tabaci</name>
    <name type="common">Sweetpotato whitefly</name>
    <name type="synonym">Aleurodes tabaci</name>
    <dbReference type="NCBI Taxonomy" id="7038"/>
    <lineage>
        <taxon>Eukaryota</taxon>
        <taxon>Metazoa</taxon>
        <taxon>Ecdysozoa</taxon>
        <taxon>Arthropoda</taxon>
        <taxon>Hexapoda</taxon>
        <taxon>Insecta</taxon>
        <taxon>Pterygota</taxon>
        <taxon>Neoptera</taxon>
        <taxon>Paraneoptera</taxon>
        <taxon>Hemiptera</taxon>
        <taxon>Sternorrhyncha</taxon>
        <taxon>Aleyrodoidea</taxon>
        <taxon>Aleyrodidae</taxon>
        <taxon>Aleyrodinae</taxon>
        <taxon>Bemisia</taxon>
    </lineage>
</organism>
<dbReference type="Gene3D" id="2.130.10.10">
    <property type="entry name" value="YVTN repeat-like/Quinoprotein amine dehydrogenase"/>
    <property type="match status" value="2"/>
</dbReference>
<feature type="compositionally biased region" description="Polar residues" evidence="7">
    <location>
        <begin position="585"/>
        <end position="607"/>
    </location>
</feature>
<dbReference type="CDD" id="cd00200">
    <property type="entry name" value="WD40"/>
    <property type="match status" value="1"/>
</dbReference>
<keyword evidence="3" id="KW-0677">Repeat</keyword>
<evidence type="ECO:0000256" key="4">
    <source>
        <dbReference type="ARBA" id="ARBA00022786"/>
    </source>
</evidence>
<dbReference type="PROSITE" id="PS00678">
    <property type="entry name" value="WD_REPEATS_1"/>
    <property type="match status" value="1"/>
</dbReference>